<reference evidence="3 4" key="1">
    <citation type="submission" date="2023-07" db="EMBL/GenBank/DDBJ databases">
        <title>Genomic Encyclopedia of Type Strains, Phase IV (KMG-IV): sequencing the most valuable type-strain genomes for metagenomic binning, comparative biology and taxonomic classification.</title>
        <authorList>
            <person name="Goeker M."/>
        </authorList>
    </citation>
    <scope>NUCLEOTIDE SEQUENCE [LARGE SCALE GENOMIC DNA]</scope>
    <source>
        <strain evidence="3 4">DSM 22170</strain>
    </source>
</reference>
<keyword evidence="4" id="KW-1185">Reference proteome</keyword>
<evidence type="ECO:0000313" key="4">
    <source>
        <dbReference type="Proteomes" id="UP001185028"/>
    </source>
</evidence>
<gene>
    <name evidence="3" type="ORF">JOC58_002815</name>
</gene>
<accession>A0ABU1J0B3</accession>
<organism evidence="3 4">
    <name type="scientific">Paenibacillus hunanensis</name>
    <dbReference type="NCBI Taxonomy" id="539262"/>
    <lineage>
        <taxon>Bacteria</taxon>
        <taxon>Bacillati</taxon>
        <taxon>Bacillota</taxon>
        <taxon>Bacilli</taxon>
        <taxon>Bacillales</taxon>
        <taxon>Paenibacillaceae</taxon>
        <taxon>Paenibacillus</taxon>
    </lineage>
</organism>
<dbReference type="PANTHER" id="PTHR30029">
    <property type="entry name" value="STAGE V SPORULATION PROTEIN R"/>
    <property type="match status" value="1"/>
</dbReference>
<feature type="domain" description="SpoVR protein-like N-terminal" evidence="1">
    <location>
        <begin position="6"/>
        <end position="169"/>
    </location>
</feature>
<dbReference type="InterPro" id="IPR057008">
    <property type="entry name" value="SpoVR-like_C"/>
</dbReference>
<proteinExistence type="predicted"/>
<evidence type="ECO:0000259" key="2">
    <source>
        <dbReference type="Pfam" id="PF24755"/>
    </source>
</evidence>
<dbReference type="RefSeq" id="WP_188774534.1">
    <property type="nucleotide sequence ID" value="NZ_BMMB01000002.1"/>
</dbReference>
<dbReference type="Pfam" id="PF24755">
    <property type="entry name" value="SpoVR_C"/>
    <property type="match status" value="1"/>
</dbReference>
<evidence type="ECO:0000259" key="1">
    <source>
        <dbReference type="Pfam" id="PF04293"/>
    </source>
</evidence>
<name>A0ABU1J0B3_9BACL</name>
<dbReference type="EMBL" id="JAVDQH010000010">
    <property type="protein sequence ID" value="MDR6244918.1"/>
    <property type="molecule type" value="Genomic_DNA"/>
</dbReference>
<dbReference type="InterPro" id="IPR056174">
    <property type="entry name" value="SpoVR_N"/>
</dbReference>
<feature type="domain" description="SpoVR-like C-terminal" evidence="2">
    <location>
        <begin position="347"/>
        <end position="398"/>
    </location>
</feature>
<sequence length="415" mass="48381">MLLESDTQQLEQSVEQLTDAAIQHGLDFFPMRYQFCPSEVLYSIGAYGMPTRFSHWSFGKAYHRMKSEYDHGLSKIYELVINSNPCYAFLLDSNTLLQNKLIVAHVLGHSDFFKNNAMFGGTDRNMVDRMAVFANRIEAFSQEYGMDEVEAFLDAGIAIQEHVDPYVRFGHVDGFRETDGSIKDVIGYIATHSRYLEEWQREILHMLRAEMLYFWPQMETKIMNEGWASYWHLKLVRELELSDSEIVEFAKMNAGVIQPTPGRINPYYLGLMMLRHIERKEGIEALFEIREVESDVSFIRNYLTRELAEDMDLFVYQKQQQVYRVTANDVNEVKEQLIRSRTNGGFPYITVRDDDLHGRGELLLHNRFDGMELDRKYVERTLPLVFKLWGRSVHLETMAGGKTVTYVYDGKQLVS</sequence>
<comment type="caution">
    <text evidence="3">The sequence shown here is derived from an EMBL/GenBank/DDBJ whole genome shotgun (WGS) entry which is preliminary data.</text>
</comment>
<dbReference type="InterPro" id="IPR007390">
    <property type="entry name" value="Spore_V_R"/>
</dbReference>
<protein>
    <submittedName>
        <fullName evidence="3">Spore cortex formation protein SpoVR/YcgB (Stage V sporulation)</fullName>
    </submittedName>
</protein>
<dbReference type="Pfam" id="PF04293">
    <property type="entry name" value="SpoVR"/>
    <property type="match status" value="2"/>
</dbReference>
<evidence type="ECO:0000313" key="3">
    <source>
        <dbReference type="EMBL" id="MDR6244918.1"/>
    </source>
</evidence>
<dbReference type="PANTHER" id="PTHR30029:SF2">
    <property type="entry name" value="STAGE V SPORULATION PROTEIN R"/>
    <property type="match status" value="1"/>
</dbReference>
<feature type="domain" description="SpoVR protein-like N-terminal" evidence="1">
    <location>
        <begin position="183"/>
        <end position="345"/>
    </location>
</feature>
<dbReference type="Proteomes" id="UP001185028">
    <property type="component" value="Unassembled WGS sequence"/>
</dbReference>